<evidence type="ECO:0000313" key="2">
    <source>
        <dbReference type="Proteomes" id="UP000789375"/>
    </source>
</evidence>
<keyword evidence="2" id="KW-1185">Reference proteome</keyword>
<dbReference type="EMBL" id="CAJVPP010018054">
    <property type="protein sequence ID" value="CAG8734332.1"/>
    <property type="molecule type" value="Genomic_DNA"/>
</dbReference>
<organism evidence="1 2">
    <name type="scientific">Funneliformis mosseae</name>
    <name type="common">Endomycorrhizal fungus</name>
    <name type="synonym">Glomus mosseae</name>
    <dbReference type="NCBI Taxonomy" id="27381"/>
    <lineage>
        <taxon>Eukaryota</taxon>
        <taxon>Fungi</taxon>
        <taxon>Fungi incertae sedis</taxon>
        <taxon>Mucoromycota</taxon>
        <taxon>Glomeromycotina</taxon>
        <taxon>Glomeromycetes</taxon>
        <taxon>Glomerales</taxon>
        <taxon>Glomeraceae</taxon>
        <taxon>Funneliformis</taxon>
    </lineage>
</organism>
<gene>
    <name evidence="1" type="ORF">FMOSSE_LOCUS15805</name>
</gene>
<proteinExistence type="predicted"/>
<feature type="non-terminal residue" evidence="1">
    <location>
        <position position="1"/>
    </location>
</feature>
<comment type="caution">
    <text evidence="1">The sequence shown here is derived from an EMBL/GenBank/DDBJ whole genome shotgun (WGS) entry which is preliminary data.</text>
</comment>
<dbReference type="AlphaFoldDB" id="A0A9N9IF15"/>
<sequence>TNSKSIRSALQVNVSKLACNLKNYEDSLQSELCDIEELKSNQHDEVIVKLDKNIIVK</sequence>
<evidence type="ECO:0000313" key="1">
    <source>
        <dbReference type="EMBL" id="CAG8734332.1"/>
    </source>
</evidence>
<protein>
    <submittedName>
        <fullName evidence="1">2764_t:CDS:1</fullName>
    </submittedName>
</protein>
<accession>A0A9N9IF15</accession>
<name>A0A9N9IF15_FUNMO</name>
<reference evidence="1" key="1">
    <citation type="submission" date="2021-06" db="EMBL/GenBank/DDBJ databases">
        <authorList>
            <person name="Kallberg Y."/>
            <person name="Tangrot J."/>
            <person name="Rosling A."/>
        </authorList>
    </citation>
    <scope>NUCLEOTIDE SEQUENCE</scope>
    <source>
        <strain evidence="1">87-6 pot B 2015</strain>
    </source>
</reference>
<dbReference type="Proteomes" id="UP000789375">
    <property type="component" value="Unassembled WGS sequence"/>
</dbReference>